<dbReference type="PANTHER" id="PTHR36195">
    <property type="entry name" value="DOMAIN PROTEIN, PUTATIVE (AFU_ORTHOLOGUE AFUA_5G01990)-RELATED-RELATED"/>
    <property type="match status" value="1"/>
</dbReference>
<dbReference type="OMA" id="MMFTKTL"/>
<dbReference type="AlphaFoldDB" id="A0A5N6DHA1"/>
<feature type="chain" id="PRO_5024814961" description="Extracellular thaumatin domain protein" evidence="1">
    <location>
        <begin position="19"/>
        <end position="200"/>
    </location>
</feature>
<sequence length="200" mass="21302">MMFTKTITLAALASLTAALPTANPVKRSGGVNIVNNLGETVYAWSVSDRVSNMHTLSANGGNYQESWQTNDNGGGISIKLSNTEQQTNVLQFEYTQSGDTIYWDMSCIDLSGDNVFTKYGFSVTPSSTSDNCPSVNCAAGDTACAEAYLKPDDDHATHGCPIDTSFSSELNLLRLVNMIPTTNMGNGVRYGSGETGKGKN</sequence>
<dbReference type="EMBL" id="ML734990">
    <property type="protein sequence ID" value="KAB8203550.1"/>
    <property type="molecule type" value="Genomic_DNA"/>
</dbReference>
<gene>
    <name evidence="2" type="ORF">BDV34DRAFT_214608</name>
</gene>
<dbReference type="InterPro" id="IPR006771">
    <property type="entry name" value="CetA-like"/>
</dbReference>
<evidence type="ECO:0000313" key="3">
    <source>
        <dbReference type="Proteomes" id="UP000326532"/>
    </source>
</evidence>
<protein>
    <recommendedName>
        <fullName evidence="4">Extracellular thaumatin domain protein</fullName>
    </recommendedName>
</protein>
<feature type="signal peptide" evidence="1">
    <location>
        <begin position="1"/>
        <end position="18"/>
    </location>
</feature>
<keyword evidence="3" id="KW-1185">Reference proteome</keyword>
<reference evidence="2 3" key="1">
    <citation type="submission" date="2019-04" db="EMBL/GenBank/DDBJ databases">
        <title>Fungal friends and foes A comparative genomics study of 23 Aspergillus species from section Flavi.</title>
        <authorList>
            <consortium name="DOE Joint Genome Institute"/>
            <person name="Kjaerbolling I."/>
            <person name="Vesth T.C."/>
            <person name="Frisvad J.C."/>
            <person name="Nybo J.L."/>
            <person name="Theobald S."/>
            <person name="Kildgaard S."/>
            <person name="Petersen T.I."/>
            <person name="Kuo A."/>
            <person name="Sato A."/>
            <person name="Lyhne E.K."/>
            <person name="Kogle M.E."/>
            <person name="Wiebenga A."/>
            <person name="Kun R.S."/>
            <person name="Lubbers R.J."/>
            <person name="Makela M.R."/>
            <person name="Barry K."/>
            <person name="Chovatia M."/>
            <person name="Clum A."/>
            <person name="Daum C."/>
            <person name="Haridas S."/>
            <person name="He G."/>
            <person name="LaButti K."/>
            <person name="Lipzen A."/>
            <person name="Mondo S."/>
            <person name="Pangilinan J."/>
            <person name="Riley R."/>
            <person name="Salamov A."/>
            <person name="Simmons B.A."/>
            <person name="Magnuson J.K."/>
            <person name="Henrissat B."/>
            <person name="Mortensen U.H."/>
            <person name="Larsen T.O."/>
            <person name="De vries R.P."/>
            <person name="Grigoriev I.V."/>
            <person name="Machida M."/>
            <person name="Baker S.E."/>
            <person name="Andersen M.R."/>
        </authorList>
    </citation>
    <scope>NUCLEOTIDE SEQUENCE [LARGE SCALE GENOMIC DNA]</scope>
    <source>
        <strain evidence="2 3">CBS 117618</strain>
    </source>
</reference>
<organism evidence="2 3">
    <name type="scientific">Aspergillus parasiticus</name>
    <dbReference type="NCBI Taxonomy" id="5067"/>
    <lineage>
        <taxon>Eukaryota</taxon>
        <taxon>Fungi</taxon>
        <taxon>Dikarya</taxon>
        <taxon>Ascomycota</taxon>
        <taxon>Pezizomycotina</taxon>
        <taxon>Eurotiomycetes</taxon>
        <taxon>Eurotiomycetidae</taxon>
        <taxon>Eurotiales</taxon>
        <taxon>Aspergillaceae</taxon>
        <taxon>Aspergillus</taxon>
        <taxon>Aspergillus subgen. Circumdati</taxon>
    </lineage>
</organism>
<evidence type="ECO:0008006" key="4">
    <source>
        <dbReference type="Google" id="ProtNLM"/>
    </source>
</evidence>
<dbReference type="VEuPathDB" id="FungiDB:BDV34DRAFT_214608"/>
<keyword evidence="1" id="KW-0732">Signal</keyword>
<name>A0A5N6DHA1_ASPPA</name>
<dbReference type="PANTHER" id="PTHR36195:SF7">
    <property type="entry name" value="SECRETED THAUMATIN-LIKE PROTEIN CETA"/>
    <property type="match status" value="1"/>
</dbReference>
<proteinExistence type="predicted"/>
<dbReference type="Pfam" id="PF04681">
    <property type="entry name" value="Bys1"/>
    <property type="match status" value="1"/>
</dbReference>
<dbReference type="Proteomes" id="UP000326532">
    <property type="component" value="Unassembled WGS sequence"/>
</dbReference>
<evidence type="ECO:0000256" key="1">
    <source>
        <dbReference type="SAM" id="SignalP"/>
    </source>
</evidence>
<accession>A0A5N6DHA1</accession>
<evidence type="ECO:0000313" key="2">
    <source>
        <dbReference type="EMBL" id="KAB8203550.1"/>
    </source>
</evidence>